<reference evidence="2 3" key="1">
    <citation type="submission" date="2017-09" db="EMBL/GenBank/DDBJ databases">
        <title>Genome sequencing of Besnoitia besnoiti strain Bb-Ger1.</title>
        <authorList>
            <person name="Schares G."/>
            <person name="Venepally P."/>
            <person name="Lorenzi H.A."/>
        </authorList>
    </citation>
    <scope>NUCLEOTIDE SEQUENCE [LARGE SCALE GENOMIC DNA]</scope>
    <source>
        <strain evidence="2 3">Bb-Ger1</strain>
    </source>
</reference>
<dbReference type="VEuPathDB" id="ToxoDB:BESB_072920"/>
<evidence type="ECO:0000256" key="1">
    <source>
        <dbReference type="SAM" id="MobiDB-lite"/>
    </source>
</evidence>
<dbReference type="Proteomes" id="UP000224006">
    <property type="component" value="Unassembled WGS sequence"/>
</dbReference>
<dbReference type="GeneID" id="40312218"/>
<name>A0A2A9MFI5_BESBE</name>
<dbReference type="RefSeq" id="XP_029218149.1">
    <property type="nucleotide sequence ID" value="XM_029365665.1"/>
</dbReference>
<feature type="compositionally biased region" description="Polar residues" evidence="1">
    <location>
        <begin position="8"/>
        <end position="17"/>
    </location>
</feature>
<proteinExistence type="predicted"/>
<gene>
    <name evidence="2" type="ORF">BESB_072920</name>
</gene>
<comment type="caution">
    <text evidence="2">The sequence shown here is derived from an EMBL/GenBank/DDBJ whole genome shotgun (WGS) entry which is preliminary data.</text>
</comment>
<accession>A0A2A9MFI5</accession>
<protein>
    <submittedName>
        <fullName evidence="2">Uncharacterized protein</fullName>
    </submittedName>
</protein>
<dbReference type="KEGG" id="bbes:BESB_072920"/>
<feature type="region of interest" description="Disordered" evidence="1">
    <location>
        <begin position="1"/>
        <end position="21"/>
    </location>
</feature>
<dbReference type="EMBL" id="NWUJ01000007">
    <property type="protein sequence ID" value="PFH34140.1"/>
    <property type="molecule type" value="Genomic_DNA"/>
</dbReference>
<sequence>MGAAGSNLPGTPATSSAYRPDVNVPVPVASGNEIFVDDIFRKFRLPLRFVSPYYTVFKQEEPDLSALVAGVPQEAAKLLRDARTSVGDQNGDVFELWNPVGLRIEDLAGPSGDLSALLEIARAAGETIDVEGFFLSIANAFYWFLGPLDLHSTMCDLIGTRQGKSFSTAALKVAWVRSSGGSPFLMSIIAPKALAAFTVKRATESLKLSPLLDNWLTQTVHPLASESLAYPTDALNISSLAYQIGKNWGKGHLYSVATLALLQLLEPLGNPSRLTDLLQAKTDKVGTSTFPEMSFLRRARGALGMVTNGRFQAAAETGDWSEPYDKVLGTAIQMGEVVGNAALPASMAAFFLDAVVDPLGITGAFAE</sequence>
<evidence type="ECO:0000313" key="2">
    <source>
        <dbReference type="EMBL" id="PFH34140.1"/>
    </source>
</evidence>
<dbReference type="AlphaFoldDB" id="A0A2A9MFI5"/>
<keyword evidence="3" id="KW-1185">Reference proteome</keyword>
<organism evidence="2 3">
    <name type="scientific">Besnoitia besnoiti</name>
    <name type="common">Apicomplexan protozoan</name>
    <dbReference type="NCBI Taxonomy" id="94643"/>
    <lineage>
        <taxon>Eukaryota</taxon>
        <taxon>Sar</taxon>
        <taxon>Alveolata</taxon>
        <taxon>Apicomplexa</taxon>
        <taxon>Conoidasida</taxon>
        <taxon>Coccidia</taxon>
        <taxon>Eucoccidiorida</taxon>
        <taxon>Eimeriorina</taxon>
        <taxon>Sarcocystidae</taxon>
        <taxon>Besnoitia</taxon>
    </lineage>
</organism>
<evidence type="ECO:0000313" key="3">
    <source>
        <dbReference type="Proteomes" id="UP000224006"/>
    </source>
</evidence>